<evidence type="ECO:0000256" key="1">
    <source>
        <dbReference type="ARBA" id="ARBA00004651"/>
    </source>
</evidence>
<dbReference type="PANTHER" id="PTHR45228">
    <property type="entry name" value="CYCLIC DI-GMP PHOSPHODIESTERASE TM_0186-RELATED"/>
    <property type="match status" value="1"/>
</dbReference>
<dbReference type="PROSITE" id="PS51832">
    <property type="entry name" value="HD_GYP"/>
    <property type="match status" value="1"/>
</dbReference>
<dbReference type="eggNOG" id="COG3437">
    <property type="taxonomic scope" value="Bacteria"/>
</dbReference>
<keyword evidence="8" id="KW-0378">Hydrolase</keyword>
<dbReference type="CDD" id="cd00077">
    <property type="entry name" value="HDc"/>
    <property type="match status" value="1"/>
</dbReference>
<dbReference type="Gene3D" id="3.30.450.20">
    <property type="entry name" value="PAS domain"/>
    <property type="match status" value="2"/>
</dbReference>
<evidence type="ECO:0000313" key="9">
    <source>
        <dbReference type="Proteomes" id="UP000005096"/>
    </source>
</evidence>
<sequence>MSLRKRLILLILGTLVLTLGLTWFSYERSHRVLHSNLNQMGNHTALQVAKVVDEYVDRLQSTVINVSQMVRLAHAQNPNAKDDDLAPLFQQAFSVNKGKGIVDVFMGLEKDGSFVDGTGWREPEGYDCRRRPWYRETIRGRGPILTTPYLDMITGRPVVSVTLPLYEETGTLLGVVGIDVDLKPLGDMVARQQLLGEGYGILTDASGSLLAYPDPKALLEENISAPSSRLSPSLTAIGRNMVARKTGFGDFFAPGSRDPMRAFYAPTRSGLLVAIVFPRKALDTYLRSLALESVWGTLGTLVLVLALLVPVVWGIRRPLISLLQTSESIQHQLSQTATFEDVAFSLQRLTKDIQNQTEKVRVPEIQKLLGSLGQTLQVISQQQEEITAYIEETTAMNNTLEDMNFALQQRERIWSRTLDVSRAVTGTMDFYKELRHIADTVHQVAEAFGVSICTLEEERLVPRTFVGYENRTYLGTIPLQNSVAGRALDRKQPIWVPRVDQETEYVEFHPNVVSEVEIPLLHYGETVGVLDIGFDQERQPDAKLLETLIPVASALAGFIHASRSQKEIRNSYRYLADKLQNITGIYHDETAEHLERVGAYCRLMAQWLGRSPQEREDIALFSRLHDIGKIRIPLSILAKPSALTPEEMEVMRQHTTWGAELLGDARWLRMARNICLCHHEKWDGSGYPRGLRGEEIPWEGQVVALADIYDALRAKRVYKGPMPHAEVARVILEGDGRTMPNHFSPTIQAFFADNIYTWAPSSTKLSCLPPHPQSPRNDQPGSHSPLSPE</sequence>
<evidence type="ECO:0000313" key="8">
    <source>
        <dbReference type="EMBL" id="EFQ23964.1"/>
    </source>
</evidence>
<dbReference type="InterPro" id="IPR029151">
    <property type="entry name" value="Sensor-like_sf"/>
</dbReference>
<evidence type="ECO:0000256" key="6">
    <source>
        <dbReference type="SAM" id="MobiDB-lite"/>
    </source>
</evidence>
<dbReference type="HOGENOM" id="CLU_377143_0_0_0"/>
<keyword evidence="4" id="KW-1133">Transmembrane helix</keyword>
<comment type="subcellular location">
    <subcellularLocation>
        <location evidence="1">Cell membrane</location>
        <topology evidence="1">Multi-pass membrane protein</topology>
    </subcellularLocation>
</comment>
<evidence type="ECO:0000256" key="5">
    <source>
        <dbReference type="ARBA" id="ARBA00023136"/>
    </source>
</evidence>
<keyword evidence="9" id="KW-1185">Reference proteome</keyword>
<dbReference type="InterPro" id="IPR029016">
    <property type="entry name" value="GAF-like_dom_sf"/>
</dbReference>
<dbReference type="InterPro" id="IPR003607">
    <property type="entry name" value="HD/PDEase_dom"/>
</dbReference>
<keyword evidence="3" id="KW-0812">Transmembrane</keyword>
<dbReference type="CDD" id="cd12913">
    <property type="entry name" value="PDC1_MCP_like"/>
    <property type="match status" value="1"/>
</dbReference>
<dbReference type="Gene3D" id="3.30.450.40">
    <property type="match status" value="1"/>
</dbReference>
<dbReference type="EMBL" id="CM001022">
    <property type="protein sequence ID" value="EFQ23964.1"/>
    <property type="molecule type" value="Genomic_DNA"/>
</dbReference>
<dbReference type="Gene3D" id="1.10.3210.10">
    <property type="entry name" value="Hypothetical protein af1432"/>
    <property type="match status" value="1"/>
</dbReference>
<dbReference type="SUPFAM" id="SSF55781">
    <property type="entry name" value="GAF domain-like"/>
    <property type="match status" value="1"/>
</dbReference>
<dbReference type="GO" id="GO:0016787">
    <property type="term" value="F:hydrolase activity"/>
    <property type="evidence" value="ECO:0007669"/>
    <property type="project" value="UniProtKB-KW"/>
</dbReference>
<dbReference type="Pfam" id="PF13185">
    <property type="entry name" value="GAF_2"/>
    <property type="match status" value="1"/>
</dbReference>
<dbReference type="RefSeq" id="WP_006301174.1">
    <property type="nucleotide sequence ID" value="NZ_CM001022.1"/>
</dbReference>
<dbReference type="PANTHER" id="PTHR45228:SF8">
    <property type="entry name" value="TWO-COMPONENT RESPONSE REGULATOR-RELATED"/>
    <property type="match status" value="1"/>
</dbReference>
<protein>
    <submittedName>
        <fullName evidence="8">Metal dependent phosphohydrolase</fullName>
    </submittedName>
</protein>
<dbReference type="InterPro" id="IPR003018">
    <property type="entry name" value="GAF"/>
</dbReference>
<evidence type="ECO:0000256" key="3">
    <source>
        <dbReference type="ARBA" id="ARBA00022692"/>
    </source>
</evidence>
<dbReference type="SUPFAM" id="SSF103190">
    <property type="entry name" value="Sensory domain-like"/>
    <property type="match status" value="1"/>
</dbReference>
<reference evidence="8 9" key="1">
    <citation type="journal article" date="2010" name="Stand. Genomic Sci.">
        <title>Non-contiguous finished genome sequence of Aminomonas paucivorans type strain (GLU-3).</title>
        <authorList>
            <person name="Pitluck S."/>
            <person name="Yasawong M."/>
            <person name="Held B."/>
            <person name="Lapidus A."/>
            <person name="Nolan M."/>
            <person name="Copeland A."/>
            <person name="Lucas S."/>
            <person name="Del Rio T.G."/>
            <person name="Tice H."/>
            <person name="Cheng J.F."/>
            <person name="Chertkov O."/>
            <person name="Goodwin L."/>
            <person name="Tapia R."/>
            <person name="Han C."/>
            <person name="Liolios K."/>
            <person name="Ivanova N."/>
            <person name="Mavromatis K."/>
            <person name="Ovchinnikova G."/>
            <person name="Pati A."/>
            <person name="Chen A."/>
            <person name="Palaniappan K."/>
            <person name="Land M."/>
            <person name="Hauser L."/>
            <person name="Chang Y.J."/>
            <person name="Jeffries C.D."/>
            <person name="Pukall R."/>
            <person name="Spring S."/>
            <person name="Rohde M."/>
            <person name="Sikorski J."/>
            <person name="Goker M."/>
            <person name="Woyke T."/>
            <person name="Bristow J."/>
            <person name="Eisen J.A."/>
            <person name="Markowitz V."/>
            <person name="Hugenholtz P."/>
            <person name="Kyrpides N.C."/>
            <person name="Klenk H.P."/>
        </authorList>
    </citation>
    <scope>NUCLEOTIDE SEQUENCE [LARGE SCALE GENOMIC DNA]</scope>
    <source>
        <strain evidence="8 9">DSM 12260</strain>
    </source>
</reference>
<dbReference type="eggNOG" id="COG0840">
    <property type="taxonomic scope" value="Bacteria"/>
</dbReference>
<organism evidence="8 9">
    <name type="scientific">Aminomonas paucivorans DSM 12260</name>
    <dbReference type="NCBI Taxonomy" id="584708"/>
    <lineage>
        <taxon>Bacteria</taxon>
        <taxon>Thermotogati</taxon>
        <taxon>Synergistota</taxon>
        <taxon>Synergistia</taxon>
        <taxon>Synergistales</taxon>
        <taxon>Synergistaceae</taxon>
        <taxon>Aminomonas</taxon>
    </lineage>
</organism>
<dbReference type="GO" id="GO:0005886">
    <property type="term" value="C:plasma membrane"/>
    <property type="evidence" value="ECO:0007669"/>
    <property type="project" value="UniProtKB-SubCell"/>
</dbReference>
<accession>E3D158</accession>
<dbReference type="AlphaFoldDB" id="E3D158"/>
<evidence type="ECO:0000256" key="4">
    <source>
        <dbReference type="ARBA" id="ARBA00022989"/>
    </source>
</evidence>
<keyword evidence="2" id="KW-1003">Cell membrane</keyword>
<feature type="compositionally biased region" description="Polar residues" evidence="6">
    <location>
        <begin position="774"/>
        <end position="789"/>
    </location>
</feature>
<proteinExistence type="predicted"/>
<dbReference type="Pfam" id="PF13487">
    <property type="entry name" value="HD_5"/>
    <property type="match status" value="1"/>
</dbReference>
<dbReference type="PaxDb" id="584708-Apau_1545"/>
<dbReference type="STRING" id="584708.Apau_1545"/>
<dbReference type="SUPFAM" id="SSF109604">
    <property type="entry name" value="HD-domain/PDEase-like"/>
    <property type="match status" value="1"/>
</dbReference>
<dbReference type="SMART" id="SM00471">
    <property type="entry name" value="HDc"/>
    <property type="match status" value="1"/>
</dbReference>
<dbReference type="InterPro" id="IPR033479">
    <property type="entry name" value="dCache_1"/>
</dbReference>
<name>E3D158_9BACT</name>
<gene>
    <name evidence="8" type="ORF">Apau_1545</name>
</gene>
<dbReference type="InterPro" id="IPR037522">
    <property type="entry name" value="HD_GYP_dom"/>
</dbReference>
<evidence type="ECO:0000259" key="7">
    <source>
        <dbReference type="PROSITE" id="PS51832"/>
    </source>
</evidence>
<feature type="region of interest" description="Disordered" evidence="6">
    <location>
        <begin position="766"/>
        <end position="789"/>
    </location>
</feature>
<dbReference type="Proteomes" id="UP000005096">
    <property type="component" value="Chromosome"/>
</dbReference>
<dbReference type="OrthoDB" id="5162at2"/>
<feature type="domain" description="HD-GYP" evidence="7">
    <location>
        <begin position="568"/>
        <end position="767"/>
    </location>
</feature>
<evidence type="ECO:0000256" key="2">
    <source>
        <dbReference type="ARBA" id="ARBA00022475"/>
    </source>
</evidence>
<keyword evidence="5" id="KW-0472">Membrane</keyword>
<dbReference type="InterPro" id="IPR052020">
    <property type="entry name" value="Cyclic_di-GMP/3'3'-cGAMP_PDE"/>
</dbReference>
<dbReference type="Pfam" id="PF02743">
    <property type="entry name" value="dCache_1"/>
    <property type="match status" value="1"/>
</dbReference>